<reference evidence="2" key="1">
    <citation type="submission" date="2015-06" db="UniProtKB">
        <authorList>
            <consortium name="EnsemblPlants"/>
        </authorList>
    </citation>
    <scope>IDENTIFICATION</scope>
</reference>
<dbReference type="AlphaFoldDB" id="I1Q9T8"/>
<name>I1Q9T8_ORYGL</name>
<feature type="compositionally biased region" description="Low complexity" evidence="1">
    <location>
        <begin position="148"/>
        <end position="161"/>
    </location>
</feature>
<feature type="compositionally biased region" description="Pro residues" evidence="1">
    <location>
        <begin position="182"/>
        <end position="194"/>
    </location>
</feature>
<evidence type="ECO:0000256" key="1">
    <source>
        <dbReference type="SAM" id="MobiDB-lite"/>
    </source>
</evidence>
<organism evidence="2 3">
    <name type="scientific">Oryza glaberrima</name>
    <name type="common">African rice</name>
    <dbReference type="NCBI Taxonomy" id="4538"/>
    <lineage>
        <taxon>Eukaryota</taxon>
        <taxon>Viridiplantae</taxon>
        <taxon>Streptophyta</taxon>
        <taxon>Embryophyta</taxon>
        <taxon>Tracheophyta</taxon>
        <taxon>Spermatophyta</taxon>
        <taxon>Magnoliopsida</taxon>
        <taxon>Liliopsida</taxon>
        <taxon>Poales</taxon>
        <taxon>Poaceae</taxon>
        <taxon>BOP clade</taxon>
        <taxon>Oryzoideae</taxon>
        <taxon>Oryzeae</taxon>
        <taxon>Oryzinae</taxon>
        <taxon>Oryza</taxon>
    </lineage>
</organism>
<dbReference type="HOGENOM" id="CLU_1333767_0_0_1"/>
<proteinExistence type="predicted"/>
<dbReference type="EnsemblPlants" id="ORGLA07G0088000.1">
    <property type="protein sequence ID" value="ORGLA07G0088000.1"/>
    <property type="gene ID" value="ORGLA07G0088000"/>
</dbReference>
<feature type="region of interest" description="Disordered" evidence="1">
    <location>
        <begin position="108"/>
        <end position="206"/>
    </location>
</feature>
<dbReference type="Proteomes" id="UP000007306">
    <property type="component" value="Chromosome 7"/>
</dbReference>
<accession>I1Q9T8</accession>
<evidence type="ECO:0000313" key="2">
    <source>
        <dbReference type="EnsemblPlants" id="ORGLA07G0088000.1"/>
    </source>
</evidence>
<protein>
    <submittedName>
        <fullName evidence="2">Uncharacterized protein</fullName>
    </submittedName>
</protein>
<reference evidence="2 3" key="2">
    <citation type="submission" date="2018-04" db="EMBL/GenBank/DDBJ databases">
        <title>OglaRS2 (Oryza glaberrima Reference Sequence Version 2).</title>
        <authorList>
            <person name="Zhang J."/>
            <person name="Kudrna D."/>
            <person name="Lee S."/>
            <person name="Talag J."/>
            <person name="Rajasekar S."/>
            <person name="Wing R.A."/>
        </authorList>
    </citation>
    <scope>NUCLEOTIDE SEQUENCE [LARGE SCALE GENOMIC DNA]</scope>
    <source>
        <strain evidence="2 3">cv. IRGC 96717</strain>
    </source>
</reference>
<keyword evidence="3" id="KW-1185">Reference proteome</keyword>
<feature type="compositionally biased region" description="Low complexity" evidence="1">
    <location>
        <begin position="195"/>
        <end position="206"/>
    </location>
</feature>
<feature type="compositionally biased region" description="Basic residues" evidence="1">
    <location>
        <begin position="118"/>
        <end position="127"/>
    </location>
</feature>
<sequence length="206" mass="22221">MLLINSVTLPEPSGAAGDDHCHGAVVNMVVPPREPRASPVHHRAALEGVDGGAEEGDIGDKEAVEAQRALPGVPRGCQRRALAAMPPLLHRRRYAGQCCGVAAQPLEAPRQADDHRGGWRRRPRRQRDQHQYQGRGASQRSRRRSRRWSSSSGTARTAAGRMPWSACTGYSRARPTRARPSPQAPCLPSPPCSPPTAMTSPVTALS</sequence>
<dbReference type="Gramene" id="ORGLA07G0088000.1">
    <property type="protein sequence ID" value="ORGLA07G0088000.1"/>
    <property type="gene ID" value="ORGLA07G0088000"/>
</dbReference>
<evidence type="ECO:0000313" key="3">
    <source>
        <dbReference type="Proteomes" id="UP000007306"/>
    </source>
</evidence>